<feature type="domain" description="SpoVT-AbrB" evidence="2">
    <location>
        <begin position="3"/>
        <end position="48"/>
    </location>
</feature>
<proteinExistence type="predicted"/>
<dbReference type="PANTHER" id="PTHR40516">
    <property type="entry name" value="ANTITOXIN CHPS-RELATED"/>
    <property type="match status" value="1"/>
</dbReference>
<sequence>MELKIQKWGNSAAIRLPVELLRQLGLSDGDLLEVEETSHRLVLKPVASKPKYSLEELLARCDPEAPEPEDLAAWQEMAPVGREE</sequence>
<dbReference type="PANTHER" id="PTHR40516:SF1">
    <property type="entry name" value="ANTITOXIN CHPS-RELATED"/>
    <property type="match status" value="1"/>
</dbReference>
<dbReference type="InterPro" id="IPR007159">
    <property type="entry name" value="SpoVT-AbrB_dom"/>
</dbReference>
<dbReference type="RefSeq" id="WP_124802450.1">
    <property type="nucleotide sequence ID" value="NZ_CP098827.1"/>
</dbReference>
<dbReference type="PROSITE" id="PS51740">
    <property type="entry name" value="SPOVT_ABRB"/>
    <property type="match status" value="1"/>
</dbReference>
<dbReference type="InterPro" id="IPR037914">
    <property type="entry name" value="SpoVT-AbrB_sf"/>
</dbReference>
<gene>
    <name evidence="3" type="ORF">NFG58_06015</name>
</gene>
<evidence type="ECO:0000313" key="3">
    <source>
        <dbReference type="EMBL" id="XBO72266.1"/>
    </source>
</evidence>
<dbReference type="Pfam" id="PF04014">
    <property type="entry name" value="MazE_antitoxin"/>
    <property type="match status" value="1"/>
</dbReference>
<evidence type="ECO:0000259" key="2">
    <source>
        <dbReference type="PROSITE" id="PS51740"/>
    </source>
</evidence>
<evidence type="ECO:0000256" key="1">
    <source>
        <dbReference type="PROSITE-ProRule" id="PRU01076"/>
    </source>
</evidence>
<dbReference type="EMBL" id="CP098827">
    <property type="protein sequence ID" value="XBO72266.1"/>
    <property type="molecule type" value="Genomic_DNA"/>
</dbReference>
<keyword evidence="1 3" id="KW-0238">DNA-binding</keyword>
<name>A0AAU7KKL8_9GAMM</name>
<organism evidence="3">
    <name type="scientific">Halomonas sp. RT37</name>
    <dbReference type="NCBI Taxonomy" id="2950872"/>
    <lineage>
        <taxon>Bacteria</taxon>
        <taxon>Pseudomonadati</taxon>
        <taxon>Pseudomonadota</taxon>
        <taxon>Gammaproteobacteria</taxon>
        <taxon>Oceanospirillales</taxon>
        <taxon>Halomonadaceae</taxon>
        <taxon>Halomonas</taxon>
    </lineage>
</organism>
<dbReference type="AlphaFoldDB" id="A0AAU7KKL8"/>
<dbReference type="Gene3D" id="2.10.260.10">
    <property type="match status" value="1"/>
</dbReference>
<accession>A0AAU7KKL8</accession>
<dbReference type="InterPro" id="IPR039052">
    <property type="entry name" value="Antitox_PemI-like"/>
</dbReference>
<dbReference type="SUPFAM" id="SSF89447">
    <property type="entry name" value="AbrB/MazE/MraZ-like"/>
    <property type="match status" value="1"/>
</dbReference>
<protein>
    <submittedName>
        <fullName evidence="3">AbrB/MazE/SpoVT family DNA-binding domain-containing protein</fullName>
    </submittedName>
</protein>
<dbReference type="SMART" id="SM00966">
    <property type="entry name" value="SpoVT_AbrB"/>
    <property type="match status" value="1"/>
</dbReference>
<reference evidence="3" key="1">
    <citation type="submission" date="2022-06" db="EMBL/GenBank/DDBJ databases">
        <title>A novel DMS-producing enzyme.</title>
        <authorList>
            <person name="Zhang Y."/>
        </authorList>
    </citation>
    <scope>NUCLEOTIDE SEQUENCE</scope>
    <source>
        <strain evidence="3">RT37</strain>
    </source>
</reference>
<dbReference type="GO" id="GO:0097351">
    <property type="term" value="F:toxin sequestering activity"/>
    <property type="evidence" value="ECO:0007669"/>
    <property type="project" value="InterPro"/>
</dbReference>
<dbReference type="GO" id="GO:0003677">
    <property type="term" value="F:DNA binding"/>
    <property type="evidence" value="ECO:0007669"/>
    <property type="project" value="UniProtKB-UniRule"/>
</dbReference>